<accession>A0ABW1F7Q0</accession>
<dbReference type="SUPFAM" id="SSF53383">
    <property type="entry name" value="PLP-dependent transferases"/>
    <property type="match status" value="1"/>
</dbReference>
<dbReference type="Proteomes" id="UP001596067">
    <property type="component" value="Unassembled WGS sequence"/>
</dbReference>
<keyword evidence="5" id="KW-0663">Pyridoxal phosphate</keyword>
<dbReference type="InterPro" id="IPR050596">
    <property type="entry name" value="AspAT/PAT-like"/>
</dbReference>
<dbReference type="RefSeq" id="WP_345328267.1">
    <property type="nucleotide sequence ID" value="NZ_BAAAVH010000016.1"/>
</dbReference>
<dbReference type="InterPro" id="IPR015424">
    <property type="entry name" value="PyrdxlP-dep_Trfase"/>
</dbReference>
<keyword evidence="8" id="KW-1185">Reference proteome</keyword>
<evidence type="ECO:0000256" key="4">
    <source>
        <dbReference type="ARBA" id="ARBA00022679"/>
    </source>
</evidence>
<reference evidence="8" key="1">
    <citation type="journal article" date="2019" name="Int. J. Syst. Evol. Microbiol.">
        <title>The Global Catalogue of Microorganisms (GCM) 10K type strain sequencing project: providing services to taxonomists for standard genome sequencing and annotation.</title>
        <authorList>
            <consortium name="The Broad Institute Genomics Platform"/>
            <consortium name="The Broad Institute Genome Sequencing Center for Infectious Disease"/>
            <person name="Wu L."/>
            <person name="Ma J."/>
        </authorList>
    </citation>
    <scope>NUCLEOTIDE SEQUENCE [LARGE SCALE GENOMIC DNA]</scope>
    <source>
        <strain evidence="8">CGMCC 4.1469</strain>
    </source>
</reference>
<evidence type="ECO:0000313" key="7">
    <source>
        <dbReference type="EMBL" id="MFC5889174.1"/>
    </source>
</evidence>
<keyword evidence="3 7" id="KW-0032">Aminotransferase</keyword>
<name>A0ABW1F7Q0_9ACTN</name>
<evidence type="ECO:0000256" key="5">
    <source>
        <dbReference type="ARBA" id="ARBA00022898"/>
    </source>
</evidence>
<dbReference type="PANTHER" id="PTHR46383">
    <property type="entry name" value="ASPARTATE AMINOTRANSFERASE"/>
    <property type="match status" value="1"/>
</dbReference>
<dbReference type="Gene3D" id="3.40.640.10">
    <property type="entry name" value="Type I PLP-dependent aspartate aminotransferase-like (Major domain)"/>
    <property type="match status" value="1"/>
</dbReference>
<evidence type="ECO:0000256" key="1">
    <source>
        <dbReference type="ARBA" id="ARBA00001933"/>
    </source>
</evidence>
<comment type="cofactor">
    <cofactor evidence="1">
        <name>pyridoxal 5'-phosphate</name>
        <dbReference type="ChEBI" id="CHEBI:597326"/>
    </cofactor>
</comment>
<proteinExistence type="inferred from homology"/>
<dbReference type="PANTHER" id="PTHR46383:SF1">
    <property type="entry name" value="ASPARTATE AMINOTRANSFERASE"/>
    <property type="match status" value="1"/>
</dbReference>
<keyword evidence="4" id="KW-0808">Transferase</keyword>
<sequence>MPEPVPVTMSATLAADAEMARRRRAGEQVLSLASGEIGLPVLPELRERLAAAAHRNTYGPVAGSPALREAAAGYWARRDLPTEADLVVCGPGSKPLLFALMLAIGGDVVVPVPSWVSYATQARMAGAQPLNVPTLPGQGGVPDPDALREAVTTARAAGRNPRSVIVTLPDNPTGTIAHPDTLRRLAAAARDLDLVIVSDEIYCDLVYDTPAGPATSPAAHAPERTVVTTGLTKNLAVGGWRTGIARLPDSTLGRALHTRLTAVASQLWSSTTAPVQDAAAYALTEPPEILAYVAAARRLHENVVRQAARHFTAAGAHVEPVRSTCYLYPSFEPLREHLHAAHGITGATRLATHFAQHYGVGLLPGTAFGDHDDLLRIRTATSQIYGTTEAEQNAALTAAAPLELPWIKAALDRLADVLTDLTGNPVPHQDTPAPAPAHA</sequence>
<dbReference type="Gene3D" id="3.90.1150.10">
    <property type="entry name" value="Aspartate Aminotransferase, domain 1"/>
    <property type="match status" value="1"/>
</dbReference>
<evidence type="ECO:0000256" key="3">
    <source>
        <dbReference type="ARBA" id="ARBA00022576"/>
    </source>
</evidence>
<comment type="similarity">
    <text evidence="2">Belongs to the class-I pyridoxal-phosphate-dependent aminotransferase family.</text>
</comment>
<dbReference type="EMBL" id="JBHSOD010000052">
    <property type="protein sequence ID" value="MFC5889174.1"/>
    <property type="molecule type" value="Genomic_DNA"/>
</dbReference>
<evidence type="ECO:0000256" key="2">
    <source>
        <dbReference type="ARBA" id="ARBA00007441"/>
    </source>
</evidence>
<evidence type="ECO:0000313" key="8">
    <source>
        <dbReference type="Proteomes" id="UP001596067"/>
    </source>
</evidence>
<dbReference type="InterPro" id="IPR015422">
    <property type="entry name" value="PyrdxlP-dep_Trfase_small"/>
</dbReference>
<protein>
    <submittedName>
        <fullName evidence="7">Pyridoxal phosphate-dependent aminotransferase</fullName>
    </submittedName>
</protein>
<dbReference type="Pfam" id="PF00155">
    <property type="entry name" value="Aminotran_1_2"/>
    <property type="match status" value="1"/>
</dbReference>
<feature type="domain" description="Aminotransferase class I/classII large" evidence="6">
    <location>
        <begin position="28"/>
        <end position="381"/>
    </location>
</feature>
<dbReference type="InterPro" id="IPR015421">
    <property type="entry name" value="PyrdxlP-dep_Trfase_major"/>
</dbReference>
<gene>
    <name evidence="7" type="ORF">ACFP0N_29815</name>
</gene>
<dbReference type="GO" id="GO:0008483">
    <property type="term" value="F:transaminase activity"/>
    <property type="evidence" value="ECO:0007669"/>
    <property type="project" value="UniProtKB-KW"/>
</dbReference>
<organism evidence="7 8">
    <name type="scientific">Kitasatospora aburaviensis</name>
    <dbReference type="NCBI Taxonomy" id="67265"/>
    <lineage>
        <taxon>Bacteria</taxon>
        <taxon>Bacillati</taxon>
        <taxon>Actinomycetota</taxon>
        <taxon>Actinomycetes</taxon>
        <taxon>Kitasatosporales</taxon>
        <taxon>Streptomycetaceae</taxon>
        <taxon>Kitasatospora</taxon>
    </lineage>
</organism>
<dbReference type="InterPro" id="IPR004839">
    <property type="entry name" value="Aminotransferase_I/II_large"/>
</dbReference>
<evidence type="ECO:0000259" key="6">
    <source>
        <dbReference type="Pfam" id="PF00155"/>
    </source>
</evidence>
<dbReference type="CDD" id="cd00609">
    <property type="entry name" value="AAT_like"/>
    <property type="match status" value="1"/>
</dbReference>
<comment type="caution">
    <text evidence="7">The sequence shown here is derived from an EMBL/GenBank/DDBJ whole genome shotgun (WGS) entry which is preliminary data.</text>
</comment>